<dbReference type="GeneID" id="7452858"/>
<accession>B8C797</accession>
<dbReference type="PANTHER" id="PTHR30574:SF1">
    <property type="entry name" value="SULPHUR TRANSPORT DOMAIN-CONTAINING PROTEIN"/>
    <property type="match status" value="1"/>
</dbReference>
<dbReference type="AlphaFoldDB" id="B8C797"/>
<feature type="compositionally biased region" description="Basic and acidic residues" evidence="8">
    <location>
        <begin position="382"/>
        <end position="403"/>
    </location>
</feature>
<feature type="transmembrane region" description="Helical" evidence="9">
    <location>
        <begin position="258"/>
        <end position="280"/>
    </location>
</feature>
<dbReference type="InParanoid" id="B8C797"/>
<dbReference type="RefSeq" id="XP_002291858.1">
    <property type="nucleotide sequence ID" value="XM_002291822.1"/>
</dbReference>
<gene>
    <name evidence="10" type="ORF">THAPSDRAFT_7699</name>
</gene>
<feature type="transmembrane region" description="Helical" evidence="9">
    <location>
        <begin position="97"/>
        <end position="117"/>
    </location>
</feature>
<dbReference type="HOGENOM" id="CLU_037802_1_0_1"/>
<evidence type="ECO:0000313" key="10">
    <source>
        <dbReference type="EMBL" id="EED90709.1"/>
    </source>
</evidence>
<keyword evidence="2" id="KW-0813">Transport</keyword>
<reference evidence="10 11" key="2">
    <citation type="journal article" date="2008" name="Nature">
        <title>The Phaeodactylum genome reveals the evolutionary history of diatom genomes.</title>
        <authorList>
            <person name="Bowler C."/>
            <person name="Allen A.E."/>
            <person name="Badger J.H."/>
            <person name="Grimwood J."/>
            <person name="Jabbari K."/>
            <person name="Kuo A."/>
            <person name="Maheswari U."/>
            <person name="Martens C."/>
            <person name="Maumus F."/>
            <person name="Otillar R.P."/>
            <person name="Rayko E."/>
            <person name="Salamov A."/>
            <person name="Vandepoele K."/>
            <person name="Beszteri B."/>
            <person name="Gruber A."/>
            <person name="Heijde M."/>
            <person name="Katinka M."/>
            <person name="Mock T."/>
            <person name="Valentin K."/>
            <person name="Verret F."/>
            <person name="Berges J.A."/>
            <person name="Brownlee C."/>
            <person name="Cadoret J.P."/>
            <person name="Chiovitti A."/>
            <person name="Choi C.J."/>
            <person name="Coesel S."/>
            <person name="De Martino A."/>
            <person name="Detter J.C."/>
            <person name="Durkin C."/>
            <person name="Falciatore A."/>
            <person name="Fournet J."/>
            <person name="Haruta M."/>
            <person name="Huysman M.J."/>
            <person name="Jenkins B.D."/>
            <person name="Jiroutova K."/>
            <person name="Jorgensen R.E."/>
            <person name="Joubert Y."/>
            <person name="Kaplan A."/>
            <person name="Kroger N."/>
            <person name="Kroth P.G."/>
            <person name="La Roche J."/>
            <person name="Lindquist E."/>
            <person name="Lommer M."/>
            <person name="Martin-Jezequel V."/>
            <person name="Lopez P.J."/>
            <person name="Lucas S."/>
            <person name="Mangogna M."/>
            <person name="McGinnis K."/>
            <person name="Medlin L.K."/>
            <person name="Montsant A."/>
            <person name="Oudot-Le Secq M.P."/>
            <person name="Napoli C."/>
            <person name="Obornik M."/>
            <person name="Parker M.S."/>
            <person name="Petit J.L."/>
            <person name="Porcel B.M."/>
            <person name="Poulsen N."/>
            <person name="Robison M."/>
            <person name="Rychlewski L."/>
            <person name="Rynearson T.A."/>
            <person name="Schmutz J."/>
            <person name="Shapiro H."/>
            <person name="Siaut M."/>
            <person name="Stanley M."/>
            <person name="Sussman M.R."/>
            <person name="Taylor A.R."/>
            <person name="Vardi A."/>
            <person name="von Dassow P."/>
            <person name="Vyverman W."/>
            <person name="Willis A."/>
            <person name="Wyrwicz L.S."/>
            <person name="Rokhsar D.S."/>
            <person name="Weissenbach J."/>
            <person name="Armbrust E.V."/>
            <person name="Green B.R."/>
            <person name="Van de Peer Y."/>
            <person name="Grigoriev I.V."/>
        </authorList>
    </citation>
    <scope>NUCLEOTIDE SEQUENCE [LARGE SCALE GENOMIC DNA]</scope>
    <source>
        <strain evidence="10 11">CCMP1335</strain>
    </source>
</reference>
<evidence type="ECO:0000313" key="11">
    <source>
        <dbReference type="Proteomes" id="UP000001449"/>
    </source>
</evidence>
<dbReference type="Pfam" id="PF04143">
    <property type="entry name" value="Sulf_transp"/>
    <property type="match status" value="1"/>
</dbReference>
<feature type="region of interest" description="Disordered" evidence="8">
    <location>
        <begin position="382"/>
        <end position="422"/>
    </location>
</feature>
<evidence type="ECO:0000256" key="1">
    <source>
        <dbReference type="ARBA" id="ARBA00004429"/>
    </source>
</evidence>
<feature type="transmembrane region" description="Helical" evidence="9">
    <location>
        <begin position="219"/>
        <end position="238"/>
    </location>
</feature>
<dbReference type="InterPro" id="IPR007272">
    <property type="entry name" value="Sulf_transp_TsuA/YedE"/>
</dbReference>
<reference evidence="10 11" key="1">
    <citation type="journal article" date="2004" name="Science">
        <title>The genome of the diatom Thalassiosira pseudonana: ecology, evolution, and metabolism.</title>
        <authorList>
            <person name="Armbrust E.V."/>
            <person name="Berges J.A."/>
            <person name="Bowler C."/>
            <person name="Green B.R."/>
            <person name="Martinez D."/>
            <person name="Putnam N.H."/>
            <person name="Zhou S."/>
            <person name="Allen A.E."/>
            <person name="Apt K.E."/>
            <person name="Bechner M."/>
            <person name="Brzezinski M.A."/>
            <person name="Chaal B.K."/>
            <person name="Chiovitti A."/>
            <person name="Davis A.K."/>
            <person name="Demarest M.S."/>
            <person name="Detter J.C."/>
            <person name="Glavina T."/>
            <person name="Goodstein D."/>
            <person name="Hadi M.Z."/>
            <person name="Hellsten U."/>
            <person name="Hildebrand M."/>
            <person name="Jenkins B.D."/>
            <person name="Jurka J."/>
            <person name="Kapitonov V.V."/>
            <person name="Kroger N."/>
            <person name="Lau W.W."/>
            <person name="Lane T.W."/>
            <person name="Larimer F.W."/>
            <person name="Lippmeier J.C."/>
            <person name="Lucas S."/>
            <person name="Medina M."/>
            <person name="Montsant A."/>
            <person name="Obornik M."/>
            <person name="Parker M.S."/>
            <person name="Palenik B."/>
            <person name="Pazour G.J."/>
            <person name="Richardson P.M."/>
            <person name="Rynearson T.A."/>
            <person name="Saito M.A."/>
            <person name="Schwartz D.C."/>
            <person name="Thamatrakoln K."/>
            <person name="Valentin K."/>
            <person name="Vardi A."/>
            <person name="Wilkerson F.P."/>
            <person name="Rokhsar D.S."/>
        </authorList>
    </citation>
    <scope>NUCLEOTIDE SEQUENCE [LARGE SCALE GENOMIC DNA]</scope>
    <source>
        <strain evidence="10 11">CCMP1335</strain>
    </source>
</reference>
<keyword evidence="4" id="KW-0997">Cell inner membrane</keyword>
<evidence type="ECO:0000256" key="5">
    <source>
        <dbReference type="ARBA" id="ARBA00022692"/>
    </source>
</evidence>
<keyword evidence="3" id="KW-1003">Cell membrane</keyword>
<keyword evidence="5 9" id="KW-0812">Transmembrane</keyword>
<dbReference type="eggNOG" id="ENOG502S27S">
    <property type="taxonomic scope" value="Eukaryota"/>
</dbReference>
<evidence type="ECO:0000256" key="7">
    <source>
        <dbReference type="ARBA" id="ARBA00023136"/>
    </source>
</evidence>
<feature type="transmembrane region" description="Helical" evidence="9">
    <location>
        <begin position="129"/>
        <end position="150"/>
    </location>
</feature>
<dbReference type="PANTHER" id="PTHR30574">
    <property type="entry name" value="INNER MEMBRANE PROTEIN YEDE"/>
    <property type="match status" value="1"/>
</dbReference>
<feature type="transmembrane region" description="Helical" evidence="9">
    <location>
        <begin position="179"/>
        <end position="198"/>
    </location>
</feature>
<dbReference type="OMA" id="CYTPVYP"/>
<dbReference type="Pfam" id="PF20398">
    <property type="entry name" value="DUF6691"/>
    <property type="match status" value="1"/>
</dbReference>
<evidence type="ECO:0000256" key="3">
    <source>
        <dbReference type="ARBA" id="ARBA00022475"/>
    </source>
</evidence>
<evidence type="ECO:0000256" key="8">
    <source>
        <dbReference type="SAM" id="MobiDB-lite"/>
    </source>
</evidence>
<evidence type="ECO:0000256" key="6">
    <source>
        <dbReference type="ARBA" id="ARBA00022989"/>
    </source>
</evidence>
<proteinExistence type="predicted"/>
<keyword evidence="11" id="KW-1185">Reference proteome</keyword>
<dbReference type="InterPro" id="IPR046513">
    <property type="entry name" value="DUF6691"/>
</dbReference>
<protein>
    <submittedName>
        <fullName evidence="10">Uncharacterized protein</fullName>
    </submittedName>
</protein>
<dbReference type="PaxDb" id="35128-Thaps7699"/>
<dbReference type="EMBL" id="CM000644">
    <property type="protein sequence ID" value="EED90709.1"/>
    <property type="molecule type" value="Genomic_DNA"/>
</dbReference>
<dbReference type="Proteomes" id="UP000001449">
    <property type="component" value="Chromosome 8"/>
</dbReference>
<evidence type="ECO:0000256" key="9">
    <source>
        <dbReference type="SAM" id="Phobius"/>
    </source>
</evidence>
<feature type="transmembrane region" description="Helical" evidence="9">
    <location>
        <begin position="6"/>
        <end position="28"/>
    </location>
</feature>
<dbReference type="KEGG" id="tps:THAPSDRAFT_7699"/>
<keyword evidence="6 9" id="KW-1133">Transmembrane helix</keyword>
<feature type="transmembrane region" description="Helical" evidence="9">
    <location>
        <begin position="58"/>
        <end position="77"/>
    </location>
</feature>
<comment type="subcellular location">
    <subcellularLocation>
        <location evidence="1">Cell inner membrane</location>
        <topology evidence="1">Multi-pass membrane protein</topology>
    </subcellularLocation>
</comment>
<feature type="compositionally biased region" description="Acidic residues" evidence="8">
    <location>
        <begin position="404"/>
        <end position="414"/>
    </location>
</feature>
<dbReference type="GO" id="GO:0005886">
    <property type="term" value="C:plasma membrane"/>
    <property type="evidence" value="ECO:0000318"/>
    <property type="project" value="GO_Central"/>
</dbReference>
<evidence type="ECO:0000256" key="2">
    <source>
        <dbReference type="ARBA" id="ARBA00022448"/>
    </source>
</evidence>
<name>B8C797_THAPS</name>
<evidence type="ECO:0000256" key="4">
    <source>
        <dbReference type="ARBA" id="ARBA00022519"/>
    </source>
</evidence>
<organism evidence="10 11">
    <name type="scientific">Thalassiosira pseudonana</name>
    <name type="common">Marine diatom</name>
    <name type="synonym">Cyclotella nana</name>
    <dbReference type="NCBI Taxonomy" id="35128"/>
    <lineage>
        <taxon>Eukaryota</taxon>
        <taxon>Sar</taxon>
        <taxon>Stramenopiles</taxon>
        <taxon>Ochrophyta</taxon>
        <taxon>Bacillariophyta</taxon>
        <taxon>Coscinodiscophyceae</taxon>
        <taxon>Thalassiosirophycidae</taxon>
        <taxon>Thalassiosirales</taxon>
        <taxon>Thalassiosiraceae</taxon>
        <taxon>Thalassiosira</taxon>
    </lineage>
</organism>
<keyword evidence="7 9" id="KW-0472">Membrane</keyword>
<sequence>MTIMEYFTPAAGLVGGLIIGLSAAVLLLSNGDILGASGLASSFVITPRKTFLDAASHWKLFFVAAFFLTARIYVTIFPSALDDARLESGDGIPRVSSLGYILGGFFVGFGTRLGNGCTTGHGICGMARFSLRSFAGVASFMATGILSASVSTDSGPISQYFRDSSMDVASYLPTQTANIIASVLGGLGVVAAFAGLFRKAPEDATDAEKEEFKNNRRKIIPAIFSAILFSVGLVVSQMTKFSKIYGFLDMKLIKAGTWDPTLILVMGGGFIVSFLSYQWVKGHGIINQSRALDCPLGQKGECGQFSVPTNKTIDANLIVGELIFGLGWGTAGWCPGPAMFLAFAGYPYLLYRWWPAFFVGSLLGEQAKSIKTYVRDRRNIVDRENEKVQEDKPNYRSTEKTTGSDEDTKEEELVLPEGSDMA</sequence>